<evidence type="ECO:0000256" key="9">
    <source>
        <dbReference type="RuleBase" id="RU000461"/>
    </source>
</evidence>
<keyword evidence="4 8" id="KW-0479">Metal-binding</keyword>
<dbReference type="PRINTS" id="PR00385">
    <property type="entry name" value="P450"/>
</dbReference>
<comment type="similarity">
    <text evidence="2 9">Belongs to the cytochrome P450 family.</text>
</comment>
<evidence type="ECO:0000256" key="8">
    <source>
        <dbReference type="PIRSR" id="PIRSR602402-1"/>
    </source>
</evidence>
<dbReference type="PANTHER" id="PTHR24287:SF1">
    <property type="entry name" value="P450, PUTATIVE (EUROFUNG)-RELATED"/>
    <property type="match status" value="1"/>
</dbReference>
<keyword evidence="10" id="KW-0732">Signal</keyword>
<dbReference type="RefSeq" id="XP_056525322.1">
    <property type="nucleotide sequence ID" value="XM_056663209.1"/>
</dbReference>
<feature type="signal peptide" evidence="10">
    <location>
        <begin position="1"/>
        <end position="18"/>
    </location>
</feature>
<evidence type="ECO:0000256" key="1">
    <source>
        <dbReference type="ARBA" id="ARBA00001971"/>
    </source>
</evidence>
<sequence length="520" mass="58611">MTLLFILGFAAAAIVLQAIRMVVNRWQHARNAKKLGCGSVPMYPCKDPLGIDNLKQSLAADKAKAIPDLAEKRMEVISKQEGRYVTTYAIQNLGRTHLLTVDPKNIQALLATQFKDFELGPNRRASLHPLLGTGIFTADGEEWSRSRGLLRPQFTREQISQLELEEEHVQKAMQALPVAANGWTAATDIQTIFFRLTIDSATEFLFGESVESQLGAINGLQRPEDSFAAYFDKAQWVCAQRGRFEKLGFLAENKETRFNDNQVHAFVDKVVSTALAASQSEKKTTDEKHPYVFLEALLEVTRDPVELRSQLLNILLAGRDTTASLLSWTTLMLARNPEIFAKLRETVISTFGTYSNPQNITFATLKSCQYLQYVMNEVLRLYPVVPFNRRSATRDTTLPRGGGPDGQDPVYVRKGQSVMYTTHVMHRRKDLWGPDADQFRPDRWANRKAGWEYIPFNGGPRICIGQQFALTEAGYVIVRLLQRFDQIEDVNPDQKIRYGVTLTSAPADLVTVRLHQAEEA</sequence>
<evidence type="ECO:0000256" key="7">
    <source>
        <dbReference type="ARBA" id="ARBA00023033"/>
    </source>
</evidence>
<dbReference type="OrthoDB" id="1470350at2759"/>
<keyword evidence="7 9" id="KW-0503">Monooxygenase</keyword>
<dbReference type="PRINTS" id="PR00464">
    <property type="entry name" value="EP450II"/>
</dbReference>
<feature type="binding site" description="axial binding residue" evidence="8">
    <location>
        <position position="463"/>
    </location>
    <ligand>
        <name>heme</name>
        <dbReference type="ChEBI" id="CHEBI:30413"/>
    </ligand>
    <ligandPart>
        <name>Fe</name>
        <dbReference type="ChEBI" id="CHEBI:18248"/>
    </ligandPart>
</feature>
<evidence type="ECO:0000256" key="5">
    <source>
        <dbReference type="ARBA" id="ARBA00023002"/>
    </source>
</evidence>
<evidence type="ECO:0000256" key="10">
    <source>
        <dbReference type="SAM" id="SignalP"/>
    </source>
</evidence>
<evidence type="ECO:0000313" key="12">
    <source>
        <dbReference type="Proteomes" id="UP001149079"/>
    </source>
</evidence>
<dbReference type="GO" id="GO:0043386">
    <property type="term" value="P:mycotoxin biosynthetic process"/>
    <property type="evidence" value="ECO:0007669"/>
    <property type="project" value="UniProtKB-ARBA"/>
</dbReference>
<dbReference type="PRINTS" id="PR01239">
    <property type="entry name" value="EP450IICYP52"/>
</dbReference>
<comment type="cofactor">
    <cofactor evidence="1 8">
        <name>heme</name>
        <dbReference type="ChEBI" id="CHEBI:30413"/>
    </cofactor>
</comment>
<dbReference type="GeneID" id="81402379"/>
<keyword evidence="3 8" id="KW-0349">Heme</keyword>
<dbReference type="InterPro" id="IPR047146">
    <property type="entry name" value="Cyt_P450_E_CYP52_fungi"/>
</dbReference>
<evidence type="ECO:0000256" key="4">
    <source>
        <dbReference type="ARBA" id="ARBA00022723"/>
    </source>
</evidence>
<protein>
    <submittedName>
        <fullName evidence="11">Cytochrome P450 E-class CYP52</fullName>
    </submittedName>
</protein>
<dbReference type="GO" id="GO:0020037">
    <property type="term" value="F:heme binding"/>
    <property type="evidence" value="ECO:0007669"/>
    <property type="project" value="InterPro"/>
</dbReference>
<dbReference type="Pfam" id="PF00067">
    <property type="entry name" value="p450"/>
    <property type="match status" value="1"/>
</dbReference>
<dbReference type="InterPro" id="IPR002974">
    <property type="entry name" value="Cyt_P450_E_CYP52_ascomycetes"/>
</dbReference>
<dbReference type="PROSITE" id="PS00086">
    <property type="entry name" value="CYTOCHROME_P450"/>
    <property type="match status" value="1"/>
</dbReference>
<dbReference type="SUPFAM" id="SSF48264">
    <property type="entry name" value="Cytochrome P450"/>
    <property type="match status" value="1"/>
</dbReference>
<dbReference type="InterPro" id="IPR002402">
    <property type="entry name" value="Cyt_P450_E_grp-II"/>
</dbReference>
<dbReference type="Gene3D" id="1.10.630.10">
    <property type="entry name" value="Cytochrome P450"/>
    <property type="match status" value="1"/>
</dbReference>
<accession>A0A9W9HDR0</accession>
<comment type="caution">
    <text evidence="11">The sequence shown here is derived from an EMBL/GenBank/DDBJ whole genome shotgun (WGS) entry which is preliminary data.</text>
</comment>
<reference evidence="11" key="1">
    <citation type="submission" date="2022-11" db="EMBL/GenBank/DDBJ databases">
        <authorList>
            <person name="Petersen C."/>
        </authorList>
    </citation>
    <scope>NUCLEOTIDE SEQUENCE</scope>
    <source>
        <strain evidence="11">IBT 22155</strain>
    </source>
</reference>
<reference evidence="11" key="2">
    <citation type="journal article" date="2023" name="IMA Fungus">
        <title>Comparative genomic study of the Penicillium genus elucidates a diverse pangenome and 15 lateral gene transfer events.</title>
        <authorList>
            <person name="Petersen C."/>
            <person name="Sorensen T."/>
            <person name="Nielsen M.R."/>
            <person name="Sondergaard T.E."/>
            <person name="Sorensen J.L."/>
            <person name="Fitzpatrick D.A."/>
            <person name="Frisvad J.C."/>
            <person name="Nielsen K.L."/>
        </authorList>
    </citation>
    <scope>NUCLEOTIDE SEQUENCE</scope>
    <source>
        <strain evidence="11">IBT 22155</strain>
    </source>
</reference>
<name>A0A9W9HDR0_9EURO</name>
<dbReference type="GO" id="GO:0016712">
    <property type="term" value="F:oxidoreductase activity, acting on paired donors, with incorporation or reduction of molecular oxygen, reduced flavin or flavoprotein as one donor, and incorporation of one atom of oxygen"/>
    <property type="evidence" value="ECO:0007669"/>
    <property type="project" value="InterPro"/>
</dbReference>
<evidence type="ECO:0000256" key="6">
    <source>
        <dbReference type="ARBA" id="ARBA00023004"/>
    </source>
</evidence>
<dbReference type="Proteomes" id="UP001149079">
    <property type="component" value="Unassembled WGS sequence"/>
</dbReference>
<evidence type="ECO:0000256" key="3">
    <source>
        <dbReference type="ARBA" id="ARBA00022617"/>
    </source>
</evidence>
<dbReference type="EMBL" id="JAPQKL010000002">
    <property type="protein sequence ID" value="KAJ5143678.1"/>
    <property type="molecule type" value="Genomic_DNA"/>
</dbReference>
<gene>
    <name evidence="11" type="ORF">N7515_002465</name>
</gene>
<proteinExistence type="inferred from homology"/>
<evidence type="ECO:0000256" key="2">
    <source>
        <dbReference type="ARBA" id="ARBA00010617"/>
    </source>
</evidence>
<evidence type="ECO:0000313" key="11">
    <source>
        <dbReference type="EMBL" id="KAJ5143678.1"/>
    </source>
</evidence>
<dbReference type="InterPro" id="IPR017972">
    <property type="entry name" value="Cyt_P450_CS"/>
</dbReference>
<dbReference type="CDD" id="cd11063">
    <property type="entry name" value="CYP52"/>
    <property type="match status" value="1"/>
</dbReference>
<dbReference type="PANTHER" id="PTHR24287">
    <property type="entry name" value="P450, PUTATIVE (EUROFUNG)-RELATED"/>
    <property type="match status" value="1"/>
</dbReference>
<organism evidence="11 12">
    <name type="scientific">Penicillium bovifimosum</name>
    <dbReference type="NCBI Taxonomy" id="126998"/>
    <lineage>
        <taxon>Eukaryota</taxon>
        <taxon>Fungi</taxon>
        <taxon>Dikarya</taxon>
        <taxon>Ascomycota</taxon>
        <taxon>Pezizomycotina</taxon>
        <taxon>Eurotiomycetes</taxon>
        <taxon>Eurotiomycetidae</taxon>
        <taxon>Eurotiales</taxon>
        <taxon>Aspergillaceae</taxon>
        <taxon>Penicillium</taxon>
    </lineage>
</organism>
<keyword evidence="6 8" id="KW-0408">Iron</keyword>
<keyword evidence="5 9" id="KW-0560">Oxidoreductase</keyword>
<dbReference type="InterPro" id="IPR036396">
    <property type="entry name" value="Cyt_P450_sf"/>
</dbReference>
<dbReference type="GO" id="GO:0005506">
    <property type="term" value="F:iron ion binding"/>
    <property type="evidence" value="ECO:0007669"/>
    <property type="project" value="InterPro"/>
</dbReference>
<keyword evidence="12" id="KW-1185">Reference proteome</keyword>
<dbReference type="InterPro" id="IPR001128">
    <property type="entry name" value="Cyt_P450"/>
</dbReference>
<dbReference type="AlphaFoldDB" id="A0A9W9HDR0"/>
<feature type="chain" id="PRO_5040915307" evidence="10">
    <location>
        <begin position="19"/>
        <end position="520"/>
    </location>
</feature>